<keyword evidence="1" id="KW-0812">Transmembrane</keyword>
<evidence type="ECO:0000313" key="2">
    <source>
        <dbReference type="EMBL" id="KAE8376875.1"/>
    </source>
</evidence>
<feature type="transmembrane region" description="Helical" evidence="1">
    <location>
        <begin position="60"/>
        <end position="78"/>
    </location>
</feature>
<dbReference type="Proteomes" id="UP000326198">
    <property type="component" value="Unassembled WGS sequence"/>
</dbReference>
<keyword evidence="3" id="KW-1185">Reference proteome</keyword>
<evidence type="ECO:0000256" key="1">
    <source>
        <dbReference type="SAM" id="Phobius"/>
    </source>
</evidence>
<organism evidence="2 3">
    <name type="scientific">Aspergillus bertholletiae</name>
    <dbReference type="NCBI Taxonomy" id="1226010"/>
    <lineage>
        <taxon>Eukaryota</taxon>
        <taxon>Fungi</taxon>
        <taxon>Dikarya</taxon>
        <taxon>Ascomycota</taxon>
        <taxon>Pezizomycotina</taxon>
        <taxon>Eurotiomycetes</taxon>
        <taxon>Eurotiomycetidae</taxon>
        <taxon>Eurotiales</taxon>
        <taxon>Aspergillaceae</taxon>
        <taxon>Aspergillus</taxon>
        <taxon>Aspergillus subgen. Circumdati</taxon>
    </lineage>
</organism>
<proteinExistence type="predicted"/>
<keyword evidence="1" id="KW-0472">Membrane</keyword>
<accession>A0A5N7B4N2</accession>
<gene>
    <name evidence="2" type="ORF">BDV26DRAFT_264612</name>
</gene>
<sequence>MPTSGVGICSIAKAGRQPRFGADHYSQATSNRDAEAISARHTLDICAASLSPVQLIDWELVAFHMGWVSIQLATFLLARLSCWRRSMHVAIMYRILELQTMRPRDDWMQVYPSYKQGKGHGNESITVVCWMGSPGSTHHGLLRSRY</sequence>
<dbReference type="AlphaFoldDB" id="A0A5N7B4N2"/>
<evidence type="ECO:0000313" key="3">
    <source>
        <dbReference type="Proteomes" id="UP000326198"/>
    </source>
</evidence>
<name>A0A5N7B4N2_9EURO</name>
<reference evidence="2 3" key="1">
    <citation type="submission" date="2019-04" db="EMBL/GenBank/DDBJ databases">
        <title>Friends and foes A comparative genomics studyof 23 Aspergillus species from section Flavi.</title>
        <authorList>
            <consortium name="DOE Joint Genome Institute"/>
            <person name="Kjaerbolling I."/>
            <person name="Vesth T."/>
            <person name="Frisvad J.C."/>
            <person name="Nybo J.L."/>
            <person name="Theobald S."/>
            <person name="Kildgaard S."/>
            <person name="Isbrandt T."/>
            <person name="Kuo A."/>
            <person name="Sato A."/>
            <person name="Lyhne E.K."/>
            <person name="Kogle M.E."/>
            <person name="Wiebenga A."/>
            <person name="Kun R.S."/>
            <person name="Lubbers R.J."/>
            <person name="Makela M.R."/>
            <person name="Barry K."/>
            <person name="Chovatia M."/>
            <person name="Clum A."/>
            <person name="Daum C."/>
            <person name="Haridas S."/>
            <person name="He G."/>
            <person name="LaButti K."/>
            <person name="Lipzen A."/>
            <person name="Mondo S."/>
            <person name="Riley R."/>
            <person name="Salamov A."/>
            <person name="Simmons B.A."/>
            <person name="Magnuson J.K."/>
            <person name="Henrissat B."/>
            <person name="Mortensen U.H."/>
            <person name="Larsen T.O."/>
            <person name="Devries R.P."/>
            <person name="Grigoriev I.V."/>
            <person name="Machida M."/>
            <person name="Baker S.E."/>
            <person name="Andersen M.R."/>
        </authorList>
    </citation>
    <scope>NUCLEOTIDE SEQUENCE [LARGE SCALE GENOMIC DNA]</scope>
    <source>
        <strain evidence="2 3">IBT 29228</strain>
    </source>
</reference>
<dbReference type="EMBL" id="ML736232">
    <property type="protein sequence ID" value="KAE8376875.1"/>
    <property type="molecule type" value="Genomic_DNA"/>
</dbReference>
<keyword evidence="1" id="KW-1133">Transmembrane helix</keyword>
<protein>
    <submittedName>
        <fullName evidence="2">Uncharacterized protein</fullName>
    </submittedName>
</protein>